<dbReference type="Gene3D" id="3.40.190.10">
    <property type="entry name" value="Periplasmic binding protein-like II"/>
    <property type="match status" value="2"/>
</dbReference>
<dbReference type="GO" id="GO:0005737">
    <property type="term" value="C:cytoplasm"/>
    <property type="evidence" value="ECO:0007669"/>
    <property type="project" value="UniProtKB-SubCell"/>
</dbReference>
<dbReference type="SUPFAM" id="SSF53850">
    <property type="entry name" value="Periplasmic binding protein-like II"/>
    <property type="match status" value="1"/>
</dbReference>
<evidence type="ECO:0000256" key="11">
    <source>
        <dbReference type="ARBA" id="ARBA00022679"/>
    </source>
</evidence>
<dbReference type="Proteomes" id="UP000824225">
    <property type="component" value="Unassembled WGS sequence"/>
</dbReference>
<evidence type="ECO:0000256" key="1">
    <source>
        <dbReference type="ARBA" id="ARBA00000915"/>
    </source>
</evidence>
<evidence type="ECO:0000256" key="10">
    <source>
        <dbReference type="ARBA" id="ARBA00022676"/>
    </source>
</evidence>
<dbReference type="HAMAP" id="MF_00079">
    <property type="entry name" value="HisG_Long"/>
    <property type="match status" value="1"/>
</dbReference>
<dbReference type="GO" id="GO:0000105">
    <property type="term" value="P:L-histidine biosynthetic process"/>
    <property type="evidence" value="ECO:0007669"/>
    <property type="project" value="UniProtKB-UniRule"/>
</dbReference>
<evidence type="ECO:0000256" key="6">
    <source>
        <dbReference type="ARBA" id="ARBA00011946"/>
    </source>
</evidence>
<evidence type="ECO:0000259" key="19">
    <source>
        <dbReference type="Pfam" id="PF01634"/>
    </source>
</evidence>
<dbReference type="GO" id="GO:0000287">
    <property type="term" value="F:magnesium ion binding"/>
    <property type="evidence" value="ECO:0007669"/>
    <property type="project" value="UniProtKB-UniRule"/>
</dbReference>
<evidence type="ECO:0000256" key="3">
    <source>
        <dbReference type="ARBA" id="ARBA00004496"/>
    </source>
</evidence>
<feature type="domain" description="Histidine biosynthesis HisG C-terminal" evidence="20">
    <location>
        <begin position="246"/>
        <end position="318"/>
    </location>
</feature>
<keyword evidence="8 18" id="KW-0963">Cytoplasm</keyword>
<accession>A0A9D2HBB3</accession>
<dbReference type="PANTHER" id="PTHR21403">
    <property type="entry name" value="ATP PHOSPHORIBOSYLTRANSFERASE ATP-PRTASE"/>
    <property type="match status" value="1"/>
</dbReference>
<evidence type="ECO:0000313" key="21">
    <source>
        <dbReference type="EMBL" id="HJA08018.1"/>
    </source>
</evidence>
<dbReference type="InterPro" id="IPR013115">
    <property type="entry name" value="HisG_C"/>
</dbReference>
<evidence type="ECO:0000256" key="7">
    <source>
        <dbReference type="ARBA" id="ARBA00020998"/>
    </source>
</evidence>
<evidence type="ECO:0000256" key="2">
    <source>
        <dbReference type="ARBA" id="ARBA00001946"/>
    </source>
</evidence>
<dbReference type="AlphaFoldDB" id="A0A9D2HBB3"/>
<evidence type="ECO:0000256" key="4">
    <source>
        <dbReference type="ARBA" id="ARBA00004667"/>
    </source>
</evidence>
<evidence type="ECO:0000256" key="8">
    <source>
        <dbReference type="ARBA" id="ARBA00022490"/>
    </source>
</evidence>
<evidence type="ECO:0000256" key="17">
    <source>
        <dbReference type="ARBA" id="ARBA00024861"/>
    </source>
</evidence>
<dbReference type="SUPFAM" id="SSF54913">
    <property type="entry name" value="GlnB-like"/>
    <property type="match status" value="1"/>
</dbReference>
<organism evidence="21 22">
    <name type="scientific">Candidatus Mailhella merdigallinarum</name>
    <dbReference type="NCBI Taxonomy" id="2838658"/>
    <lineage>
        <taxon>Bacteria</taxon>
        <taxon>Pseudomonadati</taxon>
        <taxon>Thermodesulfobacteriota</taxon>
        <taxon>Desulfovibrionia</taxon>
        <taxon>Desulfovibrionales</taxon>
        <taxon>Desulfovibrionaceae</taxon>
        <taxon>Mailhella</taxon>
    </lineage>
</organism>
<comment type="catalytic activity">
    <reaction evidence="1 18">
        <text>1-(5-phospho-beta-D-ribosyl)-ATP + diphosphate = 5-phospho-alpha-D-ribose 1-diphosphate + ATP</text>
        <dbReference type="Rhea" id="RHEA:18473"/>
        <dbReference type="ChEBI" id="CHEBI:30616"/>
        <dbReference type="ChEBI" id="CHEBI:33019"/>
        <dbReference type="ChEBI" id="CHEBI:58017"/>
        <dbReference type="ChEBI" id="CHEBI:73183"/>
        <dbReference type="EC" id="2.4.2.17"/>
    </reaction>
</comment>
<evidence type="ECO:0000256" key="13">
    <source>
        <dbReference type="ARBA" id="ARBA00022741"/>
    </source>
</evidence>
<reference evidence="21" key="1">
    <citation type="journal article" date="2021" name="PeerJ">
        <title>Extensive microbial diversity within the chicken gut microbiome revealed by metagenomics and culture.</title>
        <authorList>
            <person name="Gilroy R."/>
            <person name="Ravi A."/>
            <person name="Getino M."/>
            <person name="Pursley I."/>
            <person name="Horton D.L."/>
            <person name="Alikhan N.F."/>
            <person name="Baker D."/>
            <person name="Gharbi K."/>
            <person name="Hall N."/>
            <person name="Watson M."/>
            <person name="Adriaenssens E.M."/>
            <person name="Foster-Nyarko E."/>
            <person name="Jarju S."/>
            <person name="Secka A."/>
            <person name="Antonio M."/>
            <person name="Oren A."/>
            <person name="Chaudhuri R.R."/>
            <person name="La Ragione R."/>
            <person name="Hildebrand F."/>
            <person name="Pallen M.J."/>
        </authorList>
    </citation>
    <scope>NUCLEOTIDE SEQUENCE</scope>
    <source>
        <strain evidence="21">CHK186-16707</strain>
    </source>
</reference>
<dbReference type="InterPro" id="IPR001348">
    <property type="entry name" value="ATP_PRibTrfase_HisG"/>
</dbReference>
<dbReference type="Gene3D" id="3.30.70.120">
    <property type="match status" value="1"/>
</dbReference>
<evidence type="ECO:0000256" key="15">
    <source>
        <dbReference type="ARBA" id="ARBA00022842"/>
    </source>
</evidence>
<evidence type="ECO:0000256" key="12">
    <source>
        <dbReference type="ARBA" id="ARBA00022723"/>
    </source>
</evidence>
<keyword evidence="12 18" id="KW-0479">Metal-binding</keyword>
<dbReference type="NCBIfam" id="TIGR00070">
    <property type="entry name" value="hisG"/>
    <property type="match status" value="1"/>
</dbReference>
<dbReference type="NCBIfam" id="TIGR03455">
    <property type="entry name" value="HisG_C-term"/>
    <property type="match status" value="1"/>
</dbReference>
<feature type="domain" description="ATP phosphoribosyltransferase catalytic" evidence="19">
    <location>
        <begin position="59"/>
        <end position="240"/>
    </location>
</feature>
<dbReference type="Pfam" id="PF08029">
    <property type="entry name" value="HisG_C"/>
    <property type="match status" value="1"/>
</dbReference>
<reference evidence="21" key="2">
    <citation type="submission" date="2021-04" db="EMBL/GenBank/DDBJ databases">
        <authorList>
            <person name="Gilroy R."/>
        </authorList>
    </citation>
    <scope>NUCLEOTIDE SEQUENCE</scope>
    <source>
        <strain evidence="21">CHK186-16707</strain>
    </source>
</reference>
<protein>
    <recommendedName>
        <fullName evidence="7 18">ATP phosphoribosyltransferase</fullName>
        <shortName evidence="18">ATP-PRT</shortName>
        <shortName evidence="18">ATP-PRTase</shortName>
        <ecNumber evidence="6 18">2.4.2.17</ecNumber>
    </recommendedName>
</protein>
<keyword evidence="9 18" id="KW-0028">Amino-acid biosynthesis</keyword>
<evidence type="ECO:0000313" key="22">
    <source>
        <dbReference type="Proteomes" id="UP000824225"/>
    </source>
</evidence>
<dbReference type="EC" id="2.4.2.17" evidence="6 18"/>
<comment type="function">
    <text evidence="17 18">Catalyzes the condensation of ATP and 5-phosphoribose 1-diphosphate to form N'-(5'-phosphoribosyl)-ATP (PR-ATP). Has a crucial role in the pathway because the rate of histidine biosynthesis seems to be controlled primarily by regulation of HisG enzymatic activity.</text>
</comment>
<evidence type="ECO:0000256" key="14">
    <source>
        <dbReference type="ARBA" id="ARBA00022840"/>
    </source>
</evidence>
<keyword evidence="14 18" id="KW-0067">ATP-binding</keyword>
<comment type="pathway">
    <text evidence="4 18">Amino-acid biosynthesis; L-histidine biosynthesis; L-histidine from 5-phospho-alpha-D-ribose 1-diphosphate: step 1/9.</text>
</comment>
<comment type="cofactor">
    <cofactor evidence="2 18">
        <name>Mg(2+)</name>
        <dbReference type="ChEBI" id="CHEBI:18420"/>
    </cofactor>
</comment>
<evidence type="ECO:0000256" key="9">
    <source>
        <dbReference type="ARBA" id="ARBA00022605"/>
    </source>
</evidence>
<dbReference type="InterPro" id="IPR013820">
    <property type="entry name" value="ATP_PRibTrfase_cat"/>
</dbReference>
<keyword evidence="13 18" id="KW-0547">Nucleotide-binding</keyword>
<dbReference type="Pfam" id="PF01634">
    <property type="entry name" value="HisG"/>
    <property type="match status" value="1"/>
</dbReference>
<sequence>MSAPAFPSLSSQLKLGIPKGSLEEATISLFDRAGWKIHKHVRNYFPDINDPEITARLCRVQEIPGYIRDGVLDLALTGKDWLLETGIPTEGLDCCGLGKDSAPAGSDAPARLVSNLIYSKVSNRPARWVLAVAGDSPYRSPADLAGKRISTELEGVTRRYFDKLGIPVHINYSWGATEAKVVEGLADAIVEVTETETTIRAHGLRVIDEVLATNAVLIAGRAAWEDPVKRRKIEQIDLLLQGALRAESLVCLKMNAPSARLDAILDLLPSLNSPTVASLRDPAWLSLETVVDADLVRDLIPRLRAQGAEGILEYTLNKVI</sequence>
<evidence type="ECO:0000259" key="20">
    <source>
        <dbReference type="Pfam" id="PF08029"/>
    </source>
</evidence>
<comment type="caution">
    <text evidence="21">The sequence shown here is derived from an EMBL/GenBank/DDBJ whole genome shotgun (WGS) entry which is preliminary data.</text>
</comment>
<dbReference type="GO" id="GO:0005524">
    <property type="term" value="F:ATP binding"/>
    <property type="evidence" value="ECO:0007669"/>
    <property type="project" value="UniProtKB-KW"/>
</dbReference>
<keyword evidence="15 18" id="KW-0460">Magnesium</keyword>
<keyword evidence="10 18" id="KW-0328">Glycosyltransferase</keyword>
<gene>
    <name evidence="18" type="primary">hisG</name>
    <name evidence="21" type="ORF">H9962_02330</name>
</gene>
<keyword evidence="16 18" id="KW-0368">Histidine biosynthesis</keyword>
<evidence type="ECO:0000256" key="5">
    <source>
        <dbReference type="ARBA" id="ARBA00007955"/>
    </source>
</evidence>
<comment type="similarity">
    <text evidence="5 18">Belongs to the ATP phosphoribosyltransferase family. Long subfamily.</text>
</comment>
<comment type="activity regulation">
    <text evidence="18">Feedback inhibited by histidine.</text>
</comment>
<dbReference type="InterPro" id="IPR020621">
    <property type="entry name" value="ATP-PRT_HisG_long"/>
</dbReference>
<dbReference type="PANTHER" id="PTHR21403:SF10">
    <property type="entry name" value="ATP PHOSPHORIBOSYLTRANSFERASE"/>
    <property type="match status" value="1"/>
</dbReference>
<dbReference type="EMBL" id="DXAN01000003">
    <property type="protein sequence ID" value="HJA08018.1"/>
    <property type="molecule type" value="Genomic_DNA"/>
</dbReference>
<evidence type="ECO:0000256" key="18">
    <source>
        <dbReference type="HAMAP-Rule" id="MF_00079"/>
    </source>
</evidence>
<name>A0A9D2HBB3_9BACT</name>
<dbReference type="InterPro" id="IPR011322">
    <property type="entry name" value="N-reg_PII-like_a/b"/>
</dbReference>
<comment type="subcellular location">
    <subcellularLocation>
        <location evidence="3 18">Cytoplasm</location>
    </subcellularLocation>
</comment>
<dbReference type="GO" id="GO:0003879">
    <property type="term" value="F:ATP phosphoribosyltransferase activity"/>
    <property type="evidence" value="ECO:0007669"/>
    <property type="project" value="UniProtKB-UniRule"/>
</dbReference>
<keyword evidence="11 18" id="KW-0808">Transferase</keyword>
<proteinExistence type="inferred from homology"/>
<dbReference type="InterPro" id="IPR015867">
    <property type="entry name" value="N-reg_PII/ATP_PRibTrfase_C"/>
</dbReference>
<evidence type="ECO:0000256" key="16">
    <source>
        <dbReference type="ARBA" id="ARBA00023102"/>
    </source>
</evidence>
<dbReference type="FunFam" id="3.30.70.120:FF:000002">
    <property type="entry name" value="ATP phosphoribosyltransferase"/>
    <property type="match status" value="1"/>
</dbReference>